<evidence type="ECO:0000313" key="7">
    <source>
        <dbReference type="EMBL" id="CAL5135170.1"/>
    </source>
</evidence>
<feature type="compositionally biased region" description="Basic and acidic residues" evidence="5">
    <location>
        <begin position="488"/>
        <end position="502"/>
    </location>
</feature>
<feature type="compositionally biased region" description="Low complexity" evidence="5">
    <location>
        <begin position="1009"/>
        <end position="1024"/>
    </location>
</feature>
<dbReference type="EMBL" id="CAXLJL010000245">
    <property type="protein sequence ID" value="CAL5135170.1"/>
    <property type="molecule type" value="Genomic_DNA"/>
</dbReference>
<dbReference type="PROSITE" id="PS00170">
    <property type="entry name" value="CSA_PPIASE_1"/>
    <property type="match status" value="1"/>
</dbReference>
<accession>A0AAV2TDD9</accession>
<evidence type="ECO:0000256" key="2">
    <source>
        <dbReference type="ARBA" id="ARBA00013194"/>
    </source>
</evidence>
<feature type="compositionally biased region" description="Basic and acidic residues" evidence="5">
    <location>
        <begin position="529"/>
        <end position="542"/>
    </location>
</feature>
<dbReference type="PROSITE" id="PS50072">
    <property type="entry name" value="CSA_PPIASE_2"/>
    <property type="match status" value="1"/>
</dbReference>
<dbReference type="AlphaFoldDB" id="A0AAV2TDD9"/>
<dbReference type="Pfam" id="PF00160">
    <property type="entry name" value="Pro_isomerase"/>
    <property type="match status" value="1"/>
</dbReference>
<evidence type="ECO:0000259" key="6">
    <source>
        <dbReference type="PROSITE" id="PS50072"/>
    </source>
</evidence>
<feature type="compositionally biased region" description="Basic and acidic residues" evidence="5">
    <location>
        <begin position="861"/>
        <end position="880"/>
    </location>
</feature>
<dbReference type="GO" id="GO:0006457">
    <property type="term" value="P:protein folding"/>
    <property type="evidence" value="ECO:0007669"/>
    <property type="project" value="InterPro"/>
</dbReference>
<dbReference type="PRINTS" id="PR00153">
    <property type="entry name" value="CSAPPISMRASE"/>
</dbReference>
<dbReference type="GO" id="GO:0005737">
    <property type="term" value="C:cytoplasm"/>
    <property type="evidence" value="ECO:0007669"/>
    <property type="project" value="TreeGrafter"/>
</dbReference>
<feature type="compositionally biased region" description="Basic and acidic residues" evidence="5">
    <location>
        <begin position="769"/>
        <end position="780"/>
    </location>
</feature>
<feature type="compositionally biased region" description="Basic residues" evidence="5">
    <location>
        <begin position="997"/>
        <end position="1008"/>
    </location>
</feature>
<feature type="compositionally biased region" description="Basic and acidic residues" evidence="5">
    <location>
        <begin position="795"/>
        <end position="805"/>
    </location>
</feature>
<dbReference type="GO" id="GO:0003755">
    <property type="term" value="F:peptidyl-prolyl cis-trans isomerase activity"/>
    <property type="evidence" value="ECO:0007669"/>
    <property type="project" value="UniProtKB-KW"/>
</dbReference>
<protein>
    <recommendedName>
        <fullName evidence="2">peptidylprolyl isomerase</fullName>
        <ecNumber evidence="2">5.2.1.8</ecNumber>
    </recommendedName>
</protein>
<feature type="compositionally biased region" description="Low complexity" evidence="5">
    <location>
        <begin position="466"/>
        <end position="478"/>
    </location>
</feature>
<dbReference type="PANTHER" id="PTHR11071:SF561">
    <property type="entry name" value="PEPTIDYL-PROLYL CIS-TRANS ISOMERASE D-RELATED"/>
    <property type="match status" value="1"/>
</dbReference>
<feature type="compositionally biased region" description="Low complexity" evidence="5">
    <location>
        <begin position="634"/>
        <end position="643"/>
    </location>
</feature>
<dbReference type="InterPro" id="IPR029000">
    <property type="entry name" value="Cyclophilin-like_dom_sf"/>
</dbReference>
<feature type="compositionally biased region" description="Polar residues" evidence="5">
    <location>
        <begin position="678"/>
        <end position="701"/>
    </location>
</feature>
<feature type="region of interest" description="Disordered" evidence="5">
    <location>
        <begin position="256"/>
        <end position="285"/>
    </location>
</feature>
<evidence type="ECO:0000313" key="8">
    <source>
        <dbReference type="Proteomes" id="UP001497525"/>
    </source>
</evidence>
<keyword evidence="3" id="KW-0697">Rotamase</keyword>
<feature type="compositionally biased region" description="Low complexity" evidence="5">
    <location>
        <begin position="1070"/>
        <end position="1087"/>
    </location>
</feature>
<sequence length="1087" mass="120175">MIVLAPSQTSSQISERAFSEGEAQLQPVASSDRHVVENAPLVGARVVPVRPLTLSLVKATTIVEQLNLITSSMEKRNFNPRCFLDISIDGEEVGRIVLKLFKDKCPKATENFTKLCQGVCGLGLKTKKPLRYQGSIFHRVVKGFMIQGGDISNMDGTGGESIYGGTFADECMETLHDRPFLLSMANRGPNTNGSQFFITTAPAPHLDGKHTVFGQVISGEGVVRRIEAVPVQDKKTYRPLSTISISACGQLIPVKKKTKKNNNKKEEGEEKTRKIAKRKREKCKTQAISDKNDEITLENLMKLLDNEVQFIKRIALVGRELIRHNRQHMIEGSERLCHKSQKSPSESSDSETEISRWRKALQNGQRISGDDRESKNELRIRDISLSRSPSSHRNESLSRKNKKHKPSSPTTAVDAVPNYRSQASTSSSVDGAAANNPCTSKTSEVEYSKGLSSKVKTWRHQNDILNRPPNSDSSPSSAEESRSPNIQRKSDVTSMHESKRGLGDSSSSADLHTTNSNKRPTNGGSRTLLKNDKNGYVEEKDNSNSVLKDRYVVTLGLNDDPPLVLRQHRDRDFSEKQAVEIPHEIPQTKESTHPPNHKKKTKDPCSPAKVHSHDSPSARVGSQSVENSPRESHVSLSVSLGSSDGEYDDLLHPINKQVNHSPSRSGRSSRSRSRSPDKIQQANVPQVSSETSLRRSASPNETPERPHPTDTEGNKSPLRHSANENLDYCVSEKRPKSPSNSPLHGSLSQLVIRAQATSPLAIPMPSVNSEKHEQKQHEQKVLSVVPTDDSMTKMVVDKSELEHSSSTEAEEGETDSDEHNSLTASGWRSVTEVGKKNASNNAEGAQARSAPGSSSSLQAAENDRAKSTAVGEHKPVDEVTHSPLPPASDEGKIPTATSTTQPTVRLPGPDIIISRGPDQKLTVKTKKPIRPRTSSFSSSSADSSSTYSSSRSSSSGHRSRSVSRRTTTSPSNGLRAGRSHSKTHHRRKGSYYDRYSPIRRSRYSRSRSRSASTYRSASSSTYCSGCDHDRSRSRLHSRRRSRNSRSPSIRHRHTRRKAHKRSKHRRRSYTSRSRSSSRSYSSSVRSR</sequence>
<comment type="catalytic activity">
    <reaction evidence="1">
        <text>[protein]-peptidylproline (omega=180) = [protein]-peptidylproline (omega=0)</text>
        <dbReference type="Rhea" id="RHEA:16237"/>
        <dbReference type="Rhea" id="RHEA-COMP:10747"/>
        <dbReference type="Rhea" id="RHEA-COMP:10748"/>
        <dbReference type="ChEBI" id="CHEBI:83833"/>
        <dbReference type="ChEBI" id="CHEBI:83834"/>
        <dbReference type="EC" id="5.2.1.8"/>
    </reaction>
</comment>
<proteinExistence type="predicted"/>
<evidence type="ECO:0000256" key="1">
    <source>
        <dbReference type="ARBA" id="ARBA00000971"/>
    </source>
</evidence>
<feature type="compositionally biased region" description="Basic residues" evidence="5">
    <location>
        <begin position="1033"/>
        <end position="1069"/>
    </location>
</feature>
<dbReference type="InterPro" id="IPR002130">
    <property type="entry name" value="Cyclophilin-type_PPIase_dom"/>
</dbReference>
<feature type="domain" description="PPIase cyclophilin-type" evidence="6">
    <location>
        <begin position="83"/>
        <end position="250"/>
    </location>
</feature>
<feature type="compositionally biased region" description="Basic and acidic residues" evidence="5">
    <location>
        <begin position="368"/>
        <end position="384"/>
    </location>
</feature>
<feature type="region of interest" description="Disordered" evidence="5">
    <location>
        <begin position="332"/>
        <end position="542"/>
    </location>
</feature>
<evidence type="ECO:0000256" key="4">
    <source>
        <dbReference type="ARBA" id="ARBA00023235"/>
    </source>
</evidence>
<dbReference type="SUPFAM" id="SSF50891">
    <property type="entry name" value="Cyclophilin-like"/>
    <property type="match status" value="1"/>
</dbReference>
<feature type="compositionally biased region" description="Basic and acidic residues" evidence="5">
    <location>
        <begin position="263"/>
        <end position="273"/>
    </location>
</feature>
<evidence type="ECO:0000256" key="3">
    <source>
        <dbReference type="ARBA" id="ARBA00023110"/>
    </source>
</evidence>
<feature type="compositionally biased region" description="Polar residues" evidence="5">
    <location>
        <begin position="737"/>
        <end position="749"/>
    </location>
</feature>
<dbReference type="Proteomes" id="UP001497525">
    <property type="component" value="Unassembled WGS sequence"/>
</dbReference>
<name>A0AAV2TDD9_CALDB</name>
<feature type="compositionally biased region" description="Polar residues" evidence="5">
    <location>
        <begin position="504"/>
        <end position="525"/>
    </location>
</feature>
<dbReference type="InterPro" id="IPR020892">
    <property type="entry name" value="Cyclophilin-type_PPIase_CS"/>
</dbReference>
<feature type="region of interest" description="Disordered" evidence="5">
    <location>
        <begin position="578"/>
        <end position="1087"/>
    </location>
</feature>
<feature type="compositionally biased region" description="Low complexity" evidence="5">
    <location>
        <begin position="932"/>
        <end position="956"/>
    </location>
</feature>
<feature type="compositionally biased region" description="Basic and acidic residues" evidence="5">
    <location>
        <begin position="702"/>
        <end position="713"/>
    </location>
</feature>
<feature type="compositionally biased region" description="Polar residues" evidence="5">
    <location>
        <begin position="419"/>
        <end position="429"/>
    </location>
</feature>
<dbReference type="Gene3D" id="2.40.100.10">
    <property type="entry name" value="Cyclophilin-like"/>
    <property type="match status" value="1"/>
</dbReference>
<comment type="caution">
    <text evidence="7">The sequence shown here is derived from an EMBL/GenBank/DDBJ whole genome shotgun (WGS) entry which is preliminary data.</text>
</comment>
<gene>
    <name evidence="7" type="ORF">CDAUBV1_LOCUS9350</name>
</gene>
<reference evidence="7" key="1">
    <citation type="submission" date="2024-06" db="EMBL/GenBank/DDBJ databases">
        <authorList>
            <person name="Liu X."/>
            <person name="Lenzi L."/>
            <person name="Haldenby T S."/>
            <person name="Uol C."/>
        </authorList>
    </citation>
    <scope>NUCLEOTIDE SEQUENCE</scope>
</reference>
<dbReference type="GO" id="GO:0016018">
    <property type="term" value="F:cyclosporin A binding"/>
    <property type="evidence" value="ECO:0007669"/>
    <property type="project" value="TreeGrafter"/>
</dbReference>
<dbReference type="PANTHER" id="PTHR11071">
    <property type="entry name" value="PEPTIDYL-PROLYL CIS-TRANS ISOMERASE"/>
    <property type="match status" value="1"/>
</dbReference>
<organism evidence="7 8">
    <name type="scientific">Calicophoron daubneyi</name>
    <name type="common">Rumen fluke</name>
    <name type="synonym">Paramphistomum daubneyi</name>
    <dbReference type="NCBI Taxonomy" id="300641"/>
    <lineage>
        <taxon>Eukaryota</taxon>
        <taxon>Metazoa</taxon>
        <taxon>Spiralia</taxon>
        <taxon>Lophotrochozoa</taxon>
        <taxon>Platyhelminthes</taxon>
        <taxon>Trematoda</taxon>
        <taxon>Digenea</taxon>
        <taxon>Plagiorchiida</taxon>
        <taxon>Pronocephalata</taxon>
        <taxon>Paramphistomoidea</taxon>
        <taxon>Paramphistomidae</taxon>
        <taxon>Calicophoron</taxon>
    </lineage>
</organism>
<keyword evidence="4" id="KW-0413">Isomerase</keyword>
<evidence type="ECO:0000256" key="5">
    <source>
        <dbReference type="SAM" id="MobiDB-lite"/>
    </source>
</evidence>
<feature type="compositionally biased region" description="Basic residues" evidence="5">
    <location>
        <begin position="977"/>
        <end position="989"/>
    </location>
</feature>
<dbReference type="EC" id="5.2.1.8" evidence="2"/>
<feature type="compositionally biased region" description="Basic and acidic residues" evidence="5">
    <location>
        <begin position="578"/>
        <end position="592"/>
    </location>
</feature>
<dbReference type="FunFam" id="2.40.100.10:FF:000022">
    <property type="entry name" value="Peptidyl-prolyl cis-trans isomerase CYP95"/>
    <property type="match status" value="1"/>
</dbReference>